<accession>A0A494Y4G8</accession>
<dbReference type="Proteomes" id="UP000270342">
    <property type="component" value="Unassembled WGS sequence"/>
</dbReference>
<dbReference type="EMBL" id="RBZU01000003">
    <property type="protein sequence ID" value="RKP56383.1"/>
    <property type="molecule type" value="Genomic_DNA"/>
</dbReference>
<evidence type="ECO:0000256" key="1">
    <source>
        <dbReference type="SAM" id="Coils"/>
    </source>
</evidence>
<reference evidence="2 3" key="1">
    <citation type="submission" date="2018-10" db="EMBL/GenBank/DDBJ databases">
        <title>Robbsia sp. DHC34, isolated from soil.</title>
        <authorList>
            <person name="Gao Z.-H."/>
            <person name="Qiu L.-H."/>
        </authorList>
    </citation>
    <scope>NUCLEOTIDE SEQUENCE [LARGE SCALE GENOMIC DNA]</scope>
    <source>
        <strain evidence="2 3">DHC34</strain>
    </source>
</reference>
<dbReference type="AlphaFoldDB" id="A0A494Y4G8"/>
<evidence type="ECO:0000313" key="2">
    <source>
        <dbReference type="EMBL" id="RKP56383.1"/>
    </source>
</evidence>
<keyword evidence="1" id="KW-0175">Coiled coil</keyword>
<name>A0A494Y4G8_9BURK</name>
<protein>
    <submittedName>
        <fullName evidence="2">Uncharacterized protein</fullName>
    </submittedName>
</protein>
<gene>
    <name evidence="2" type="ORF">D7S86_08275</name>
</gene>
<proteinExistence type="predicted"/>
<sequence>MRKKTLGAALELCAEIGGYAFDKSLQTDLNVDKGQFSRWQNGSEGVIWPKFVRLMDFCGNDAPLLWMIHDRGYDLNTLRRRETETERENRLLREENAALRRALQVAPQ</sequence>
<organism evidence="2 3">
    <name type="scientific">Pararobbsia silviterrae</name>
    <dbReference type="NCBI Taxonomy" id="1792498"/>
    <lineage>
        <taxon>Bacteria</taxon>
        <taxon>Pseudomonadati</taxon>
        <taxon>Pseudomonadota</taxon>
        <taxon>Betaproteobacteria</taxon>
        <taxon>Burkholderiales</taxon>
        <taxon>Burkholderiaceae</taxon>
        <taxon>Pararobbsia</taxon>
    </lineage>
</organism>
<feature type="coiled-coil region" evidence="1">
    <location>
        <begin position="75"/>
        <end position="102"/>
    </location>
</feature>
<keyword evidence="3" id="KW-1185">Reference proteome</keyword>
<comment type="caution">
    <text evidence="2">The sequence shown here is derived from an EMBL/GenBank/DDBJ whole genome shotgun (WGS) entry which is preliminary data.</text>
</comment>
<evidence type="ECO:0000313" key="3">
    <source>
        <dbReference type="Proteomes" id="UP000270342"/>
    </source>
</evidence>